<dbReference type="EMBL" id="AMRV01000003">
    <property type="protein sequence ID" value="EMD83575.1"/>
    <property type="molecule type" value="Genomic_DNA"/>
</dbReference>
<organism evidence="1 2">
    <name type="scientific">Pacificimonas flava</name>
    <dbReference type="NCBI Taxonomy" id="1234595"/>
    <lineage>
        <taxon>Bacteria</taxon>
        <taxon>Pseudomonadati</taxon>
        <taxon>Pseudomonadota</taxon>
        <taxon>Alphaproteobacteria</taxon>
        <taxon>Sphingomonadales</taxon>
        <taxon>Sphingosinicellaceae</taxon>
        <taxon>Pacificimonas</taxon>
    </lineage>
</organism>
<proteinExistence type="predicted"/>
<protein>
    <submittedName>
        <fullName evidence="1">Uncharacterized protein</fullName>
    </submittedName>
</protein>
<name>M2SDY6_9SPHN</name>
<evidence type="ECO:0000313" key="1">
    <source>
        <dbReference type="EMBL" id="EMD83575.1"/>
    </source>
</evidence>
<dbReference type="Proteomes" id="UP000011717">
    <property type="component" value="Unassembled WGS sequence"/>
</dbReference>
<accession>M2SDY6</accession>
<reference evidence="1 2" key="1">
    <citation type="journal article" date="2013" name="Genome Announc.">
        <title>Draft Genome Sequence of Strain JLT2015T, Belonging to the Family Sphingomonadaceae of the Alphaproteobacteria.</title>
        <authorList>
            <person name="Tang K."/>
            <person name="Liu K."/>
            <person name="Li S."/>
            <person name="Jiao N."/>
        </authorList>
    </citation>
    <scope>NUCLEOTIDE SEQUENCE [LARGE SCALE GENOMIC DNA]</scope>
    <source>
        <strain evidence="1 2">JLT2015</strain>
    </source>
</reference>
<sequence>MLDQFSESVLHSLKVGPLRTNVGEVLFGDRLHFIAMRSLTWC</sequence>
<dbReference type="AlphaFoldDB" id="M2SDY6"/>
<evidence type="ECO:0000313" key="2">
    <source>
        <dbReference type="Proteomes" id="UP000011717"/>
    </source>
</evidence>
<gene>
    <name evidence="1" type="ORF">C725_1476</name>
</gene>
<keyword evidence="2" id="KW-1185">Reference proteome</keyword>
<comment type="caution">
    <text evidence="1">The sequence shown here is derived from an EMBL/GenBank/DDBJ whole genome shotgun (WGS) entry which is preliminary data.</text>
</comment>